<feature type="transmembrane region" description="Helical" evidence="1">
    <location>
        <begin position="47"/>
        <end position="65"/>
    </location>
</feature>
<feature type="transmembrane region" description="Helical" evidence="1">
    <location>
        <begin position="12"/>
        <end position="35"/>
    </location>
</feature>
<feature type="transmembrane region" description="Helical" evidence="1">
    <location>
        <begin position="122"/>
        <end position="147"/>
    </location>
</feature>
<organism evidence="2 3">
    <name type="scientific">Actinoplanes auranticolor</name>
    <dbReference type="NCBI Taxonomy" id="47988"/>
    <lineage>
        <taxon>Bacteria</taxon>
        <taxon>Bacillati</taxon>
        <taxon>Actinomycetota</taxon>
        <taxon>Actinomycetes</taxon>
        <taxon>Micromonosporales</taxon>
        <taxon>Micromonosporaceae</taxon>
        <taxon>Actinoplanes</taxon>
    </lineage>
</organism>
<dbReference type="InterPro" id="IPR017850">
    <property type="entry name" value="Alkaline_phosphatase_core_sf"/>
</dbReference>
<accession>A0A919VPR0</accession>
<keyword evidence="3" id="KW-1185">Reference proteome</keyword>
<feature type="transmembrane region" description="Helical" evidence="1">
    <location>
        <begin position="167"/>
        <end position="189"/>
    </location>
</feature>
<sequence>MSLFTRLRRRRVIAAALTVLAAVLVFLALVVPNQITRLPPGASVPAAFVRIPLEALAALALLLALPARARRAAAGVLGAGLGLLTVIKVIDMGFFTVLARSFDPVLDWPLFADGYRFLKGSIGRTGAIATVAGAILLAVAVLVLMTLAVRRLATVAAAHRTASTRGIAAASLAWLACALLGTSFVPGVYVASDTAAVLAHDNVLKVPAAVQDRRAFAAEARDDAFRNVPAEQLLTGLRGKDVVVAFIESYGRSAIEDPKLNQRVDATLAEGSRQLTADGFAARSGFLTSPTTGGGSWLAHSTFQSGVWIDNEQRYRSLVSGDRLTLTGAFRKTAAWQTVGVEPGITYAWPEGQFYGFDRVYDSHTLGYRGPAFSWATMPDQFTIKSFTDREYTRPGRDPLMAEITFVSSHTPWAPLPALLDWDEVGDGSVYTAQQRGAPSAGEVWKDAARVREAYAKSIKYSIDTVVSWAREYGDDNLVLVMLGDHQPAPIVVGDTASRDVPISIVARDPAVLDRIAGWGWTDGLEPAPQAPVWPMNAFRDKFLTAFGPSGDPPAPPRR</sequence>
<feature type="transmembrane region" description="Helical" evidence="1">
    <location>
        <begin position="77"/>
        <end position="102"/>
    </location>
</feature>
<comment type="caution">
    <text evidence="2">The sequence shown here is derived from an EMBL/GenBank/DDBJ whole genome shotgun (WGS) entry which is preliminary data.</text>
</comment>
<protein>
    <recommendedName>
        <fullName evidence="4">Phosphoglycerol transferase MdoB-like AlkP superfamily enzyme</fullName>
    </recommendedName>
</protein>
<dbReference type="Proteomes" id="UP000681340">
    <property type="component" value="Unassembled WGS sequence"/>
</dbReference>
<evidence type="ECO:0000313" key="3">
    <source>
        <dbReference type="Proteomes" id="UP000681340"/>
    </source>
</evidence>
<gene>
    <name evidence="2" type="ORF">Aau02nite_45860</name>
</gene>
<reference evidence="2" key="1">
    <citation type="submission" date="2021-03" db="EMBL/GenBank/DDBJ databases">
        <title>Whole genome shotgun sequence of Actinoplanes auranticolor NBRC 12245.</title>
        <authorList>
            <person name="Komaki H."/>
            <person name="Tamura T."/>
        </authorList>
    </citation>
    <scope>NUCLEOTIDE SEQUENCE</scope>
    <source>
        <strain evidence="2">NBRC 12245</strain>
    </source>
</reference>
<dbReference type="AlphaFoldDB" id="A0A919VPR0"/>
<keyword evidence="1" id="KW-0472">Membrane</keyword>
<keyword evidence="1" id="KW-1133">Transmembrane helix</keyword>
<dbReference type="RefSeq" id="WP_246595367.1">
    <property type="nucleotide sequence ID" value="NZ_BAABEA010000052.1"/>
</dbReference>
<name>A0A919VPR0_9ACTN</name>
<keyword evidence="1" id="KW-0812">Transmembrane</keyword>
<evidence type="ECO:0008006" key="4">
    <source>
        <dbReference type="Google" id="ProtNLM"/>
    </source>
</evidence>
<dbReference type="Gene3D" id="3.40.720.10">
    <property type="entry name" value="Alkaline Phosphatase, subunit A"/>
    <property type="match status" value="1"/>
</dbReference>
<proteinExistence type="predicted"/>
<evidence type="ECO:0000313" key="2">
    <source>
        <dbReference type="EMBL" id="GIM71397.1"/>
    </source>
</evidence>
<dbReference type="EMBL" id="BOQL01000036">
    <property type="protein sequence ID" value="GIM71397.1"/>
    <property type="molecule type" value="Genomic_DNA"/>
</dbReference>
<evidence type="ECO:0000256" key="1">
    <source>
        <dbReference type="SAM" id="Phobius"/>
    </source>
</evidence>